<dbReference type="GO" id="GO:0003677">
    <property type="term" value="F:DNA binding"/>
    <property type="evidence" value="ECO:0007669"/>
    <property type="project" value="UniProtKB-UniRule"/>
</dbReference>
<evidence type="ECO:0000256" key="1">
    <source>
        <dbReference type="ARBA" id="ARBA00022478"/>
    </source>
</evidence>
<accession>A0A916VJ31</accession>
<dbReference type="GO" id="GO:0000428">
    <property type="term" value="C:DNA-directed RNA polymerase complex"/>
    <property type="evidence" value="ECO:0007669"/>
    <property type="project" value="UniProtKB-KW"/>
</dbReference>
<comment type="caution">
    <text evidence="6">The sequence shown here is derived from an EMBL/GenBank/DDBJ whole genome shotgun (WGS) entry which is preliminary data.</text>
</comment>
<dbReference type="GO" id="GO:0003899">
    <property type="term" value="F:DNA-directed RNA polymerase activity"/>
    <property type="evidence" value="ECO:0007669"/>
    <property type="project" value="UniProtKB-UniRule"/>
</dbReference>
<evidence type="ECO:0000313" key="6">
    <source>
        <dbReference type="EMBL" id="GFZ26924.1"/>
    </source>
</evidence>
<comment type="catalytic activity">
    <reaction evidence="5">
        <text>RNA(n) + a ribonucleoside 5'-triphosphate = RNA(n+1) + diphosphate</text>
        <dbReference type="Rhea" id="RHEA:21248"/>
        <dbReference type="Rhea" id="RHEA-COMP:14527"/>
        <dbReference type="Rhea" id="RHEA-COMP:17342"/>
        <dbReference type="ChEBI" id="CHEBI:33019"/>
        <dbReference type="ChEBI" id="CHEBI:61557"/>
        <dbReference type="ChEBI" id="CHEBI:140395"/>
        <dbReference type="EC" id="2.7.7.6"/>
    </reaction>
</comment>
<dbReference type="NCBIfam" id="NF010188">
    <property type="entry name" value="PRK13667.1"/>
    <property type="match status" value="1"/>
</dbReference>
<name>A0A916VJ31_9LACO</name>
<evidence type="ECO:0000313" key="7">
    <source>
        <dbReference type="Proteomes" id="UP000677218"/>
    </source>
</evidence>
<keyword evidence="1 5" id="KW-0240">DNA-directed RNA polymerase</keyword>
<comment type="function">
    <text evidence="5">A non-essential component of RNA polymerase (RNAP).</text>
</comment>
<sequence>MIYKVLYQKDKIVNPRRETTQTLYMEADSMVEARTLVEDNTPYNIELIQELTGNSLAYEKEHADFKLTAFDKKQDSAD</sequence>
<evidence type="ECO:0000256" key="4">
    <source>
        <dbReference type="ARBA" id="ARBA00023163"/>
    </source>
</evidence>
<dbReference type="GO" id="GO:0006351">
    <property type="term" value="P:DNA-templated transcription"/>
    <property type="evidence" value="ECO:0007669"/>
    <property type="project" value="UniProtKB-UniRule"/>
</dbReference>
<dbReference type="EC" id="2.7.7.6" evidence="5"/>
<dbReference type="Proteomes" id="UP000677218">
    <property type="component" value="Unassembled WGS sequence"/>
</dbReference>
<reference evidence="6" key="1">
    <citation type="submission" date="2020-08" db="EMBL/GenBank/DDBJ databases">
        <title>Taxonomic study for Lactobacillus species isolated from hardwood bark.</title>
        <authorList>
            <person name="Tohno M."/>
            <person name="Tanizawa Y."/>
        </authorList>
    </citation>
    <scope>NUCLEOTIDE SEQUENCE</scope>
    <source>
        <strain evidence="6">B40</strain>
    </source>
</reference>
<dbReference type="Gene3D" id="3.10.20.730">
    <property type="entry name" value="RNAP, epsilon subunit-like"/>
    <property type="match status" value="1"/>
</dbReference>
<evidence type="ECO:0000256" key="2">
    <source>
        <dbReference type="ARBA" id="ARBA00022679"/>
    </source>
</evidence>
<keyword evidence="2 5" id="KW-0808">Transferase</keyword>
<gene>
    <name evidence="5" type="primary">rpoY</name>
    <name evidence="6" type="ORF">LCB40_08040</name>
</gene>
<keyword evidence="3 5" id="KW-0548">Nucleotidyltransferase</keyword>
<dbReference type="InterPro" id="IPR009907">
    <property type="entry name" value="RpoY"/>
</dbReference>
<comment type="subunit">
    <text evidence="5">RNAP is composed of a core of 2 alpha, a beta and a beta' subunit. The core is associated with a delta subunit, and at least one of epsilon or omega. When a sigma factor is associated with the core the holoenzyme is formed, which can initiate transcription.</text>
</comment>
<keyword evidence="7" id="KW-1185">Reference proteome</keyword>
<organism evidence="6 7">
    <name type="scientific">Lactobacillus corticis</name>
    <dbReference type="NCBI Taxonomy" id="2201249"/>
    <lineage>
        <taxon>Bacteria</taxon>
        <taxon>Bacillati</taxon>
        <taxon>Bacillota</taxon>
        <taxon>Bacilli</taxon>
        <taxon>Lactobacillales</taxon>
        <taxon>Lactobacillaceae</taxon>
        <taxon>Lactobacillus</taxon>
    </lineage>
</organism>
<keyword evidence="4 5" id="KW-0804">Transcription</keyword>
<dbReference type="RefSeq" id="WP_212780621.1">
    <property type="nucleotide sequence ID" value="NZ_BMAY01000005.1"/>
</dbReference>
<dbReference type="EMBL" id="BMAY01000005">
    <property type="protein sequence ID" value="GFZ26924.1"/>
    <property type="molecule type" value="Genomic_DNA"/>
</dbReference>
<dbReference type="HAMAP" id="MF_01553">
    <property type="entry name" value="RNApol_bact_RpoY"/>
    <property type="match status" value="1"/>
</dbReference>
<proteinExistence type="inferred from homology"/>
<dbReference type="Pfam" id="PF07288">
    <property type="entry name" value="RpoY"/>
    <property type="match status" value="1"/>
</dbReference>
<evidence type="ECO:0000256" key="5">
    <source>
        <dbReference type="HAMAP-Rule" id="MF_01553"/>
    </source>
</evidence>
<evidence type="ECO:0000256" key="3">
    <source>
        <dbReference type="ARBA" id="ARBA00022695"/>
    </source>
</evidence>
<dbReference type="AlphaFoldDB" id="A0A916VJ31"/>
<comment type="similarity">
    <text evidence="5">Belongs to the RNA polymerase subunit epsilon family.</text>
</comment>
<protein>
    <recommendedName>
        <fullName evidence="5">DNA-directed RNA polymerase subunit epsilon</fullName>
        <shortName evidence="5">RNAP epsilon subunit</shortName>
        <ecNumber evidence="5">2.7.7.6</ecNumber>
    </recommendedName>
    <alternativeName>
        <fullName evidence="5">RNA polymerase epsilon subunit</fullName>
    </alternativeName>
    <alternativeName>
        <fullName evidence="5">Transcriptase subunit epsilon</fullName>
    </alternativeName>
</protein>